<name>A0AAX3LDT9_9ENTR</name>
<evidence type="ECO:0000313" key="3">
    <source>
        <dbReference type="Proteomes" id="UP001210538"/>
    </source>
</evidence>
<accession>A0AAX3LDT9</accession>
<proteinExistence type="predicted"/>
<dbReference type="EMBL" id="CP116347">
    <property type="protein sequence ID" value="WCE14177.1"/>
    <property type="molecule type" value="Genomic_DNA"/>
</dbReference>
<dbReference type="Proteomes" id="UP001210538">
    <property type="component" value="Chromosome"/>
</dbReference>
<evidence type="ECO:0000313" key="2">
    <source>
        <dbReference type="EMBL" id="WCE14177.1"/>
    </source>
</evidence>
<gene>
    <name evidence="2" type="ORF">PHA72_04675</name>
</gene>
<reference evidence="2 3" key="1">
    <citation type="submission" date="2023-01" db="EMBL/GenBank/DDBJ databases">
        <title>Genome sequence resource and annotation of Enterobacter ludwigii, an economically important pathogen of seedling wilt with strawberry.</title>
        <authorList>
            <person name="Xie Y."/>
        </authorList>
    </citation>
    <scope>NUCLEOTIDE SEQUENCE [LARGE SCALE GENOMIC DNA]</scope>
    <source>
        <strain evidence="2 3">CM-TZ4</strain>
    </source>
</reference>
<dbReference type="InterPro" id="IPR058979">
    <property type="entry name" value="LysC-like"/>
</dbReference>
<dbReference type="RefSeq" id="WP_236906430.1">
    <property type="nucleotide sequence ID" value="NZ_CP116347.1"/>
</dbReference>
<dbReference type="AlphaFoldDB" id="A0AAX3LDT9"/>
<protein>
    <recommendedName>
        <fullName evidence="4">Peptidase</fullName>
    </recommendedName>
</protein>
<dbReference type="Pfam" id="PF23793">
    <property type="entry name" value="LysC"/>
    <property type="match status" value="1"/>
</dbReference>
<feature type="chain" id="PRO_5043612496" description="Peptidase" evidence="1">
    <location>
        <begin position="21"/>
        <end position="92"/>
    </location>
</feature>
<feature type="signal peptide" evidence="1">
    <location>
        <begin position="1"/>
        <end position="20"/>
    </location>
</feature>
<evidence type="ECO:0000256" key="1">
    <source>
        <dbReference type="SAM" id="SignalP"/>
    </source>
</evidence>
<keyword evidence="3" id="KW-1185">Reference proteome</keyword>
<keyword evidence="1" id="KW-0732">Signal</keyword>
<evidence type="ECO:0008006" key="4">
    <source>
        <dbReference type="Google" id="ProtNLM"/>
    </source>
</evidence>
<sequence length="92" mass="9972">MMIVLFVLCLLAQLSGCTNTRTVYVPVPVVPLPASLTAETPQPDLPDPFTWGSSLNLNVALLSALAQCNRDKADIRTFENNRAGQTDGTIKR</sequence>
<organism evidence="2 3">
    <name type="scientific">Enterobacter ludwigii</name>
    <dbReference type="NCBI Taxonomy" id="299767"/>
    <lineage>
        <taxon>Bacteria</taxon>
        <taxon>Pseudomonadati</taxon>
        <taxon>Pseudomonadota</taxon>
        <taxon>Gammaproteobacteria</taxon>
        <taxon>Enterobacterales</taxon>
        <taxon>Enterobacteriaceae</taxon>
        <taxon>Enterobacter</taxon>
        <taxon>Enterobacter cloacae complex</taxon>
    </lineage>
</organism>